<evidence type="ECO:0000313" key="2">
    <source>
        <dbReference type="EMBL" id="XBH17506.1"/>
    </source>
</evidence>
<dbReference type="AlphaFoldDB" id="A0AAU7DL65"/>
<gene>
    <name evidence="2" type="ORF">P8935_23440</name>
</gene>
<accession>A0AAU7DL65</accession>
<evidence type="ECO:0000256" key="1">
    <source>
        <dbReference type="SAM" id="MobiDB-lite"/>
    </source>
</evidence>
<protein>
    <submittedName>
        <fullName evidence="2">Uncharacterized protein</fullName>
    </submittedName>
</protein>
<name>A0AAU7DL65_9BACT</name>
<feature type="compositionally biased region" description="Basic and acidic residues" evidence="1">
    <location>
        <begin position="76"/>
        <end position="113"/>
    </location>
</feature>
<feature type="region of interest" description="Disordered" evidence="1">
    <location>
        <begin position="73"/>
        <end position="122"/>
    </location>
</feature>
<dbReference type="RefSeq" id="WP_348262731.1">
    <property type="nucleotide sequence ID" value="NZ_CP121196.1"/>
</dbReference>
<proteinExistence type="predicted"/>
<organism evidence="2">
    <name type="scientific">Telmatobacter sp. DSM 110680</name>
    <dbReference type="NCBI Taxonomy" id="3036704"/>
    <lineage>
        <taxon>Bacteria</taxon>
        <taxon>Pseudomonadati</taxon>
        <taxon>Acidobacteriota</taxon>
        <taxon>Terriglobia</taxon>
        <taxon>Terriglobales</taxon>
        <taxon>Acidobacteriaceae</taxon>
        <taxon>Telmatobacter</taxon>
    </lineage>
</organism>
<reference evidence="2" key="1">
    <citation type="submission" date="2023-03" db="EMBL/GenBank/DDBJ databases">
        <title>Edaphobacter sp.</title>
        <authorList>
            <person name="Huber K.J."/>
            <person name="Papendorf J."/>
            <person name="Pilke C."/>
            <person name="Bunk B."/>
            <person name="Sproeer C."/>
            <person name="Pester M."/>
        </authorList>
    </citation>
    <scope>NUCLEOTIDE SEQUENCE</scope>
    <source>
        <strain evidence="2">DSM 110680</strain>
    </source>
</reference>
<dbReference type="EMBL" id="CP121196">
    <property type="protein sequence ID" value="XBH17506.1"/>
    <property type="molecule type" value="Genomic_DNA"/>
</dbReference>
<sequence length="299" mass="34551">MARVAANQDKAEADRAHYIYVQHAKMTSRRGKTVMCEELTDYRLTPSADGTDEQLLKVDGRFRRDKNYISYTALLPRDDEKPKEADTDKEKEKTKDKDNEKKDKKEKKEKDPTFDPNSNETIDRDIVENMRWNLIHEKSKDGVNAHLFPLTTKDQIDYAFRMVGRERLNGRDVFHISFRPKKKDDFGWSGDAFIDTAEFQPVLVTTGMARKIPFAVRTFLGTNLPGLGFTVTYAPQPDGVWFPVTFSTEFKINVLFFFHREIILDAQNRNFEKTHVTSRIVGEATPVEPEKTQPPLTPQ</sequence>